<protein>
    <submittedName>
        <fullName evidence="2">Uncharacterized protein</fullName>
    </submittedName>
</protein>
<reference evidence="2" key="1">
    <citation type="submission" date="2014-09" db="EMBL/GenBank/DDBJ databases">
        <authorList>
            <person name="Magalhaes I.L.F."/>
            <person name="Oliveira U."/>
            <person name="Santos F.R."/>
            <person name="Vidigal T.H.D.A."/>
            <person name="Brescovit A.D."/>
            <person name="Santos A.J."/>
        </authorList>
    </citation>
    <scope>NUCLEOTIDE SEQUENCE</scope>
    <source>
        <tissue evidence="2">Shoot tissue taken approximately 20 cm above the soil surface</tissue>
    </source>
</reference>
<accession>A0A0A9F7J8</accession>
<name>A0A0A9F7J8_ARUDO</name>
<dbReference type="AlphaFoldDB" id="A0A0A9F7J8"/>
<evidence type="ECO:0000313" key="2">
    <source>
        <dbReference type="EMBL" id="JAE08332.1"/>
    </source>
</evidence>
<organism evidence="2">
    <name type="scientific">Arundo donax</name>
    <name type="common">Giant reed</name>
    <name type="synonym">Donax arundinaceus</name>
    <dbReference type="NCBI Taxonomy" id="35708"/>
    <lineage>
        <taxon>Eukaryota</taxon>
        <taxon>Viridiplantae</taxon>
        <taxon>Streptophyta</taxon>
        <taxon>Embryophyta</taxon>
        <taxon>Tracheophyta</taxon>
        <taxon>Spermatophyta</taxon>
        <taxon>Magnoliopsida</taxon>
        <taxon>Liliopsida</taxon>
        <taxon>Poales</taxon>
        <taxon>Poaceae</taxon>
        <taxon>PACMAD clade</taxon>
        <taxon>Arundinoideae</taxon>
        <taxon>Arundineae</taxon>
        <taxon>Arundo</taxon>
    </lineage>
</organism>
<feature type="compositionally biased region" description="Polar residues" evidence="1">
    <location>
        <begin position="1"/>
        <end position="10"/>
    </location>
</feature>
<dbReference type="EMBL" id="GBRH01189564">
    <property type="protein sequence ID" value="JAE08332.1"/>
    <property type="molecule type" value="Transcribed_RNA"/>
</dbReference>
<proteinExistence type="predicted"/>
<sequence>MTNSPRSALTSKARAMISMQNTSC</sequence>
<feature type="region of interest" description="Disordered" evidence="1">
    <location>
        <begin position="1"/>
        <end position="24"/>
    </location>
</feature>
<reference evidence="2" key="2">
    <citation type="journal article" date="2015" name="Data Brief">
        <title>Shoot transcriptome of the giant reed, Arundo donax.</title>
        <authorList>
            <person name="Barrero R.A."/>
            <person name="Guerrero F.D."/>
            <person name="Moolhuijzen P."/>
            <person name="Goolsby J.A."/>
            <person name="Tidwell J."/>
            <person name="Bellgard S.E."/>
            <person name="Bellgard M.I."/>
        </authorList>
    </citation>
    <scope>NUCLEOTIDE SEQUENCE</scope>
    <source>
        <tissue evidence="2">Shoot tissue taken approximately 20 cm above the soil surface</tissue>
    </source>
</reference>
<evidence type="ECO:0000256" key="1">
    <source>
        <dbReference type="SAM" id="MobiDB-lite"/>
    </source>
</evidence>